<evidence type="ECO:0000313" key="1">
    <source>
        <dbReference type="EMBL" id="KAK1121794.1"/>
    </source>
</evidence>
<organism evidence="1 2">
    <name type="scientific">Melipona bicolor</name>
    <dbReference type="NCBI Taxonomy" id="60889"/>
    <lineage>
        <taxon>Eukaryota</taxon>
        <taxon>Metazoa</taxon>
        <taxon>Ecdysozoa</taxon>
        <taxon>Arthropoda</taxon>
        <taxon>Hexapoda</taxon>
        <taxon>Insecta</taxon>
        <taxon>Pterygota</taxon>
        <taxon>Neoptera</taxon>
        <taxon>Endopterygota</taxon>
        <taxon>Hymenoptera</taxon>
        <taxon>Apocrita</taxon>
        <taxon>Aculeata</taxon>
        <taxon>Apoidea</taxon>
        <taxon>Anthophila</taxon>
        <taxon>Apidae</taxon>
        <taxon>Melipona</taxon>
    </lineage>
</organism>
<dbReference type="AlphaFoldDB" id="A0AA40KIN5"/>
<accession>A0AA40KIN5</accession>
<gene>
    <name evidence="1" type="ORF">K0M31_010105</name>
</gene>
<keyword evidence="2" id="KW-1185">Reference proteome</keyword>
<reference evidence="1" key="1">
    <citation type="submission" date="2021-10" db="EMBL/GenBank/DDBJ databases">
        <title>Melipona bicolor Genome sequencing and assembly.</title>
        <authorList>
            <person name="Araujo N.S."/>
            <person name="Arias M.C."/>
        </authorList>
    </citation>
    <scope>NUCLEOTIDE SEQUENCE</scope>
    <source>
        <strain evidence="1">USP_2M_L1-L4_2017</strain>
        <tissue evidence="1">Whole body</tissue>
    </source>
</reference>
<dbReference type="Proteomes" id="UP001177670">
    <property type="component" value="Unassembled WGS sequence"/>
</dbReference>
<dbReference type="EMBL" id="JAHYIQ010000025">
    <property type="protein sequence ID" value="KAK1121794.1"/>
    <property type="molecule type" value="Genomic_DNA"/>
</dbReference>
<protein>
    <submittedName>
        <fullName evidence="1">Uncharacterized protein</fullName>
    </submittedName>
</protein>
<proteinExistence type="predicted"/>
<comment type="caution">
    <text evidence="1">The sequence shown here is derived from an EMBL/GenBank/DDBJ whole genome shotgun (WGS) entry which is preliminary data.</text>
</comment>
<evidence type="ECO:0000313" key="2">
    <source>
        <dbReference type="Proteomes" id="UP001177670"/>
    </source>
</evidence>
<name>A0AA40KIN5_9HYME</name>
<sequence length="72" mass="8250">MVPAWEIFRKVCDEEQTARRRIEKDPICSTEKRDELALASDRILGRASSVEPPMEIEYTNGRVNTSLNKSLV</sequence>